<protein>
    <recommendedName>
        <fullName evidence="3">DUF2384 domain-containing protein</fullName>
    </recommendedName>
</protein>
<evidence type="ECO:0000313" key="2">
    <source>
        <dbReference type="Proteomes" id="UP001056648"/>
    </source>
</evidence>
<reference evidence="1" key="1">
    <citation type="submission" date="2022-06" db="EMBL/GenBank/DDBJ databases">
        <title>Complete genome sequence and characterization of Cupriavidus gilardii QJ1 isolated from contaminating cells.</title>
        <authorList>
            <person name="Qi J."/>
        </authorList>
    </citation>
    <scope>NUCLEOTIDE SEQUENCE</scope>
    <source>
        <strain evidence="1">QJ1</strain>
    </source>
</reference>
<dbReference type="Proteomes" id="UP001056648">
    <property type="component" value="Chromosome 1"/>
</dbReference>
<evidence type="ECO:0000313" key="1">
    <source>
        <dbReference type="EMBL" id="USE76772.1"/>
    </source>
</evidence>
<sequence length="294" mass="32668">MKIYRTRYKSGHGESAETVRQQYLYGSSVYAGRAFRYGDVLTLNQSAAIYPDASQPQPPWAFGTLPPRHEPFSHKVKAKAEARHVGTAKRFSTTVRVLHRSAAPDPYVALAVAVLERVRSLAERRGVQRDQHAFASDAAEIDSWLRAAAEALIERGSDPLQAARDRGRHQALVEWQKPDNLTLRDASIYAGRSDGAINEARLKGRLYALVPPGKQRGLRYPQWQFDAEPERLAAVLAPFVQANASCWVLHNFMQTPQESLGGMSPMAWILDATRPIAPVVEVARNRYNADQGAA</sequence>
<gene>
    <name evidence="1" type="ORF">NDR89_05780</name>
</gene>
<proteinExistence type="predicted"/>
<dbReference type="EMBL" id="CP098735">
    <property type="protein sequence ID" value="USE76772.1"/>
    <property type="molecule type" value="Genomic_DNA"/>
</dbReference>
<name>A0ABY4VHR9_9BURK</name>
<keyword evidence="2" id="KW-1185">Reference proteome</keyword>
<dbReference type="RefSeq" id="WP_249041668.1">
    <property type="nucleotide sequence ID" value="NZ_BAAAEB010000031.1"/>
</dbReference>
<evidence type="ECO:0008006" key="3">
    <source>
        <dbReference type="Google" id="ProtNLM"/>
    </source>
</evidence>
<accession>A0ABY4VHR9</accession>
<organism evidence="1 2">
    <name type="scientific">Cupriavidus gilardii</name>
    <dbReference type="NCBI Taxonomy" id="82541"/>
    <lineage>
        <taxon>Bacteria</taxon>
        <taxon>Pseudomonadati</taxon>
        <taxon>Pseudomonadota</taxon>
        <taxon>Betaproteobacteria</taxon>
        <taxon>Burkholderiales</taxon>
        <taxon>Burkholderiaceae</taxon>
        <taxon>Cupriavidus</taxon>
    </lineage>
</organism>